<sequence>MMIQKGQNSGLRIPSGDIRPINGGTPLCRWYQGRELVGNSSKRNFGRSISARDSSTIREKSFWN</sequence>
<feature type="compositionally biased region" description="Basic and acidic residues" evidence="1">
    <location>
        <begin position="55"/>
        <end position="64"/>
    </location>
</feature>
<gene>
    <name evidence="2" type="ORF">EPI10_024382</name>
</gene>
<evidence type="ECO:0000313" key="2">
    <source>
        <dbReference type="EMBL" id="KAA3474053.1"/>
    </source>
</evidence>
<comment type="caution">
    <text evidence="2">The sequence shown here is derived from an EMBL/GenBank/DDBJ whole genome shotgun (WGS) entry which is preliminary data.</text>
</comment>
<evidence type="ECO:0000256" key="1">
    <source>
        <dbReference type="SAM" id="MobiDB-lite"/>
    </source>
</evidence>
<name>A0A5B6VY95_9ROSI</name>
<dbReference type="EMBL" id="SMMG02000005">
    <property type="protein sequence ID" value="KAA3474053.1"/>
    <property type="molecule type" value="Genomic_DNA"/>
</dbReference>
<feature type="region of interest" description="Disordered" evidence="1">
    <location>
        <begin position="40"/>
        <end position="64"/>
    </location>
</feature>
<evidence type="ECO:0000313" key="3">
    <source>
        <dbReference type="Proteomes" id="UP000325315"/>
    </source>
</evidence>
<organism evidence="2 3">
    <name type="scientific">Gossypium australe</name>
    <dbReference type="NCBI Taxonomy" id="47621"/>
    <lineage>
        <taxon>Eukaryota</taxon>
        <taxon>Viridiplantae</taxon>
        <taxon>Streptophyta</taxon>
        <taxon>Embryophyta</taxon>
        <taxon>Tracheophyta</taxon>
        <taxon>Spermatophyta</taxon>
        <taxon>Magnoliopsida</taxon>
        <taxon>eudicotyledons</taxon>
        <taxon>Gunneridae</taxon>
        <taxon>Pentapetalae</taxon>
        <taxon>rosids</taxon>
        <taxon>malvids</taxon>
        <taxon>Malvales</taxon>
        <taxon>Malvaceae</taxon>
        <taxon>Malvoideae</taxon>
        <taxon>Gossypium</taxon>
    </lineage>
</organism>
<proteinExistence type="predicted"/>
<accession>A0A5B6VY95</accession>
<dbReference type="Proteomes" id="UP000325315">
    <property type="component" value="Unassembled WGS sequence"/>
</dbReference>
<dbReference type="AlphaFoldDB" id="A0A5B6VY95"/>
<reference evidence="3" key="1">
    <citation type="journal article" date="2019" name="Plant Biotechnol. J.">
        <title>Genome sequencing of the Australian wild diploid species Gossypium australe highlights disease resistance and delayed gland morphogenesis.</title>
        <authorList>
            <person name="Cai Y."/>
            <person name="Cai X."/>
            <person name="Wang Q."/>
            <person name="Wang P."/>
            <person name="Zhang Y."/>
            <person name="Cai C."/>
            <person name="Xu Y."/>
            <person name="Wang K."/>
            <person name="Zhou Z."/>
            <person name="Wang C."/>
            <person name="Geng S."/>
            <person name="Li B."/>
            <person name="Dong Q."/>
            <person name="Hou Y."/>
            <person name="Wang H."/>
            <person name="Ai P."/>
            <person name="Liu Z."/>
            <person name="Yi F."/>
            <person name="Sun M."/>
            <person name="An G."/>
            <person name="Cheng J."/>
            <person name="Zhang Y."/>
            <person name="Shi Q."/>
            <person name="Xie Y."/>
            <person name="Shi X."/>
            <person name="Chang Y."/>
            <person name="Huang F."/>
            <person name="Chen Y."/>
            <person name="Hong S."/>
            <person name="Mi L."/>
            <person name="Sun Q."/>
            <person name="Zhang L."/>
            <person name="Zhou B."/>
            <person name="Peng R."/>
            <person name="Zhang X."/>
            <person name="Liu F."/>
        </authorList>
    </citation>
    <scope>NUCLEOTIDE SEQUENCE [LARGE SCALE GENOMIC DNA]</scope>
    <source>
        <strain evidence="3">cv. PA1801</strain>
    </source>
</reference>
<keyword evidence="3" id="KW-1185">Reference proteome</keyword>
<protein>
    <submittedName>
        <fullName evidence="2">Uncharacterized protein</fullName>
    </submittedName>
</protein>